<feature type="active site" description="Proton donor" evidence="2">
    <location>
        <position position="37"/>
    </location>
</feature>
<comment type="function">
    <text evidence="2">Hydrolyzes RNA 2',3'-cyclic phosphodiester to an RNA 2'-phosphomonoester.</text>
</comment>
<comment type="catalytic activity">
    <reaction evidence="2">
        <text>a 3'-end 2',3'-cyclophospho-ribonucleotide-RNA + H2O = a 3'-end 2'-phospho-ribonucleotide-RNA + H(+)</text>
        <dbReference type="Rhea" id="RHEA:11828"/>
        <dbReference type="Rhea" id="RHEA-COMP:10464"/>
        <dbReference type="Rhea" id="RHEA-COMP:17353"/>
        <dbReference type="ChEBI" id="CHEBI:15377"/>
        <dbReference type="ChEBI" id="CHEBI:15378"/>
        <dbReference type="ChEBI" id="CHEBI:83064"/>
        <dbReference type="ChEBI" id="CHEBI:173113"/>
        <dbReference type="EC" id="3.1.4.58"/>
    </reaction>
</comment>
<evidence type="ECO:0000313" key="3">
    <source>
        <dbReference type="EMBL" id="MCP3729623.1"/>
    </source>
</evidence>
<dbReference type="SUPFAM" id="SSF55144">
    <property type="entry name" value="LigT-like"/>
    <property type="match status" value="1"/>
</dbReference>
<feature type="short sequence motif" description="HXTX 2" evidence="2">
    <location>
        <begin position="117"/>
        <end position="120"/>
    </location>
</feature>
<proteinExistence type="inferred from homology"/>
<dbReference type="InterPro" id="IPR009097">
    <property type="entry name" value="Cyclic_Pdiesterase"/>
</dbReference>
<accession>A0A9X2HEZ6</accession>
<feature type="short sequence motif" description="HXTX 1" evidence="2">
    <location>
        <begin position="37"/>
        <end position="40"/>
    </location>
</feature>
<dbReference type="HAMAP" id="MF_01940">
    <property type="entry name" value="RNA_CPDase"/>
    <property type="match status" value="1"/>
</dbReference>
<dbReference type="Pfam" id="PF13563">
    <property type="entry name" value="2_5_RNA_ligase2"/>
    <property type="match status" value="1"/>
</dbReference>
<dbReference type="EC" id="3.1.4.58" evidence="2"/>
<dbReference type="Gene3D" id="3.90.1140.10">
    <property type="entry name" value="Cyclic phosphodiesterase"/>
    <property type="match status" value="1"/>
</dbReference>
<feature type="active site" description="Proton acceptor" evidence="2">
    <location>
        <position position="117"/>
    </location>
</feature>
<dbReference type="InterPro" id="IPR004175">
    <property type="entry name" value="RNA_CPDase"/>
</dbReference>
<dbReference type="GO" id="GO:0004113">
    <property type="term" value="F:2',3'-cyclic-nucleotide 3'-phosphodiesterase activity"/>
    <property type="evidence" value="ECO:0007669"/>
    <property type="project" value="InterPro"/>
</dbReference>
<keyword evidence="4" id="KW-1185">Reference proteome</keyword>
<keyword evidence="1 2" id="KW-0378">Hydrolase</keyword>
<evidence type="ECO:0000256" key="1">
    <source>
        <dbReference type="ARBA" id="ARBA00022801"/>
    </source>
</evidence>
<dbReference type="PANTHER" id="PTHR35561:SF1">
    <property type="entry name" value="RNA 2',3'-CYCLIC PHOSPHODIESTERASE"/>
    <property type="match status" value="1"/>
</dbReference>
<evidence type="ECO:0000313" key="4">
    <source>
        <dbReference type="Proteomes" id="UP001139451"/>
    </source>
</evidence>
<dbReference type="NCBIfam" id="TIGR02258">
    <property type="entry name" value="2_5_ligase"/>
    <property type="match status" value="1"/>
</dbReference>
<comment type="caution">
    <text evidence="3">The sequence shown here is derived from an EMBL/GenBank/DDBJ whole genome shotgun (WGS) entry which is preliminary data.</text>
</comment>
<dbReference type="GO" id="GO:0008664">
    <property type="term" value="F:RNA 2',3'-cyclic 3'-phosphodiesterase activity"/>
    <property type="evidence" value="ECO:0007669"/>
    <property type="project" value="UniProtKB-EC"/>
</dbReference>
<protein>
    <recommendedName>
        <fullName evidence="2">RNA 2',3'-cyclic phosphodiesterase</fullName>
        <shortName evidence="2">RNA 2',3'-CPDase</shortName>
        <ecNumber evidence="2">3.1.4.58</ecNumber>
    </recommendedName>
</protein>
<dbReference type="RefSeq" id="WP_254291606.1">
    <property type="nucleotide sequence ID" value="NZ_JAMLDX010000002.1"/>
</dbReference>
<organism evidence="3 4">
    <name type="scientific">Sphingomonas tagetis</name>
    <dbReference type="NCBI Taxonomy" id="2949092"/>
    <lineage>
        <taxon>Bacteria</taxon>
        <taxon>Pseudomonadati</taxon>
        <taxon>Pseudomonadota</taxon>
        <taxon>Alphaproteobacteria</taxon>
        <taxon>Sphingomonadales</taxon>
        <taxon>Sphingomonadaceae</taxon>
        <taxon>Sphingomonas</taxon>
    </lineage>
</organism>
<gene>
    <name evidence="3" type="primary">thpR</name>
    <name evidence="3" type="ORF">M9978_04205</name>
</gene>
<sequence length="175" mass="19207">MHRLFVALRPPREIREHLLAVMGGVPGARWQDEDQLHLTLRFIGEVDRRTAEDAATVHAAPLDLQLAGCGMFDTRGKPNAIWAGVTPREPLAALHRKVDQALVRAGLEPERRAYLPHITLARLAGSAGPADRFLADHAALTSPVFRIQHMTLYESSLGHGGAIYEPVERYALTGA</sequence>
<evidence type="ECO:0000256" key="2">
    <source>
        <dbReference type="HAMAP-Rule" id="MF_01940"/>
    </source>
</evidence>
<name>A0A9X2HEZ6_9SPHN</name>
<dbReference type="AlphaFoldDB" id="A0A9X2HEZ6"/>
<reference evidence="3" key="1">
    <citation type="submission" date="2022-05" db="EMBL/GenBank/DDBJ databases">
        <title>Sphingomonas sp. strain MG17 Genome sequencing and assembly.</title>
        <authorList>
            <person name="Kim I."/>
        </authorList>
    </citation>
    <scope>NUCLEOTIDE SEQUENCE</scope>
    <source>
        <strain evidence="3">MG17</strain>
    </source>
</reference>
<dbReference type="PANTHER" id="PTHR35561">
    <property type="entry name" value="RNA 2',3'-CYCLIC PHOSPHODIESTERASE"/>
    <property type="match status" value="1"/>
</dbReference>
<comment type="similarity">
    <text evidence="2">Belongs to the 2H phosphoesterase superfamily. ThpR family.</text>
</comment>
<dbReference type="Proteomes" id="UP001139451">
    <property type="component" value="Unassembled WGS sequence"/>
</dbReference>
<dbReference type="EMBL" id="JAMLDX010000002">
    <property type="protein sequence ID" value="MCP3729623.1"/>
    <property type="molecule type" value="Genomic_DNA"/>
</dbReference>